<keyword evidence="3" id="KW-0238">DNA-binding</keyword>
<feature type="compositionally biased region" description="Basic and acidic residues" evidence="1">
    <location>
        <begin position="115"/>
        <end position="128"/>
    </location>
</feature>
<evidence type="ECO:0000313" key="4">
    <source>
        <dbReference type="Proteomes" id="UP001174694"/>
    </source>
</evidence>
<dbReference type="AlphaFoldDB" id="A0AA38VL37"/>
<dbReference type="PANTHER" id="PTHR40630">
    <property type="entry name" value="POSSIBLE DNA-BINDING PROTEIN"/>
    <property type="match status" value="1"/>
</dbReference>
<name>A0AA38VL37_9PEZI</name>
<dbReference type="Pfam" id="PF11338">
    <property type="entry name" value="DUF3140"/>
    <property type="match status" value="1"/>
</dbReference>
<evidence type="ECO:0000259" key="2">
    <source>
        <dbReference type="Pfam" id="PF11160"/>
    </source>
</evidence>
<dbReference type="GO" id="GO:0003677">
    <property type="term" value="F:DNA binding"/>
    <property type="evidence" value="ECO:0007669"/>
    <property type="project" value="UniProtKB-KW"/>
</dbReference>
<comment type="caution">
    <text evidence="3">The sequence shown here is derived from an EMBL/GenBank/DDBJ whole genome shotgun (WGS) entry which is preliminary data.</text>
</comment>
<sequence length="303" mass="33293">MKAKEEVVSDFNELVNMSASELESWLQSDDSNSAGWPKADGSGESVGHDSGRKIVEILKSNPSKEPGNYGDEQVEHMRKVVAYCKRHLAQEEAVNKTKTAAELKKTKSYASLKNWGHDFLKGRDKNTSEQEQTSEANAEGHDNRQKQNVEARGPETREDHDGSGDGEGDILKEDQQGTKRKAAERDDGPYKKRETRKGGSKGEDKASDSRQKEETDDEDSKDFEEDGDADNASTTDAPSEGDTVSWKWGRGKPSGKVVEVNEEKTSITTKNGNEVARDGKPGDPAVVLDTGKTKVIKLAHELD</sequence>
<dbReference type="InterPro" id="IPR021331">
    <property type="entry name" value="Hva1_TUDOR"/>
</dbReference>
<feature type="compositionally biased region" description="Acidic residues" evidence="1">
    <location>
        <begin position="214"/>
        <end position="229"/>
    </location>
</feature>
<keyword evidence="4" id="KW-1185">Reference proteome</keyword>
<dbReference type="EMBL" id="JANBVO010000009">
    <property type="protein sequence ID" value="KAJ9149924.1"/>
    <property type="molecule type" value="Genomic_DNA"/>
</dbReference>
<feature type="compositionally biased region" description="Basic and acidic residues" evidence="1">
    <location>
        <begin position="138"/>
        <end position="213"/>
    </location>
</feature>
<feature type="compositionally biased region" description="Polar residues" evidence="1">
    <location>
        <begin position="24"/>
        <end position="34"/>
    </location>
</feature>
<feature type="region of interest" description="Disordered" evidence="1">
    <location>
        <begin position="95"/>
        <end position="287"/>
    </location>
</feature>
<organism evidence="3 4">
    <name type="scientific">Pleurostoma richardsiae</name>
    <dbReference type="NCBI Taxonomy" id="41990"/>
    <lineage>
        <taxon>Eukaryota</taxon>
        <taxon>Fungi</taxon>
        <taxon>Dikarya</taxon>
        <taxon>Ascomycota</taxon>
        <taxon>Pezizomycotina</taxon>
        <taxon>Sordariomycetes</taxon>
        <taxon>Sordariomycetidae</taxon>
        <taxon>Calosphaeriales</taxon>
        <taxon>Pleurostomataceae</taxon>
        <taxon>Pleurostoma</taxon>
    </lineage>
</organism>
<feature type="domain" description="Hypervirulence associated protein TUDOR" evidence="2">
    <location>
        <begin position="241"/>
        <end position="302"/>
    </location>
</feature>
<dbReference type="PANTHER" id="PTHR40630:SF1">
    <property type="entry name" value="DNA-BINDING PROTEIN"/>
    <property type="match status" value="1"/>
</dbReference>
<dbReference type="Proteomes" id="UP001174694">
    <property type="component" value="Unassembled WGS sequence"/>
</dbReference>
<proteinExistence type="predicted"/>
<protein>
    <submittedName>
        <fullName evidence="3">DNA-binding protein</fullName>
    </submittedName>
</protein>
<evidence type="ECO:0000313" key="3">
    <source>
        <dbReference type="EMBL" id="KAJ9149924.1"/>
    </source>
</evidence>
<evidence type="ECO:0000256" key="1">
    <source>
        <dbReference type="SAM" id="MobiDB-lite"/>
    </source>
</evidence>
<accession>A0AA38VL37</accession>
<gene>
    <name evidence="3" type="ORF">NKR23_g3984</name>
</gene>
<reference evidence="3" key="1">
    <citation type="submission" date="2022-07" db="EMBL/GenBank/DDBJ databases">
        <title>Fungi with potential for degradation of polypropylene.</title>
        <authorList>
            <person name="Gostincar C."/>
        </authorList>
    </citation>
    <scope>NUCLEOTIDE SEQUENCE</scope>
    <source>
        <strain evidence="3">EXF-13308</strain>
    </source>
</reference>
<dbReference type="Pfam" id="PF11160">
    <property type="entry name" value="Hva1_TUDOR"/>
    <property type="match status" value="1"/>
</dbReference>
<dbReference type="InterPro" id="IPR021487">
    <property type="entry name" value="DUF3140"/>
</dbReference>
<feature type="compositionally biased region" description="Basic and acidic residues" evidence="1">
    <location>
        <begin position="95"/>
        <end position="105"/>
    </location>
</feature>
<feature type="region of interest" description="Disordered" evidence="1">
    <location>
        <begin position="24"/>
        <end position="51"/>
    </location>
</feature>